<dbReference type="RefSeq" id="XP_007389987.1">
    <property type="nucleotide sequence ID" value="XM_007389925.1"/>
</dbReference>
<dbReference type="Proteomes" id="UP000008370">
    <property type="component" value="Unassembled WGS sequence"/>
</dbReference>
<dbReference type="HOGENOM" id="CLU_018688_1_1_1"/>
<reference evidence="3 4" key="1">
    <citation type="journal article" date="2012" name="BMC Genomics">
        <title>Comparative genomics of the white-rot fungi, Phanerochaete carnosa and P. chrysosporium, to elucidate the genetic basis of the distinct wood types they colonize.</title>
        <authorList>
            <person name="Suzuki H."/>
            <person name="MacDonald J."/>
            <person name="Syed K."/>
            <person name="Salamov A."/>
            <person name="Hori C."/>
            <person name="Aerts A."/>
            <person name="Henrissat B."/>
            <person name="Wiebenga A."/>
            <person name="vanKuyk P.A."/>
            <person name="Barry K."/>
            <person name="Lindquist E."/>
            <person name="LaButti K."/>
            <person name="Lapidus A."/>
            <person name="Lucas S."/>
            <person name="Coutinho P."/>
            <person name="Gong Y."/>
            <person name="Samejima M."/>
            <person name="Mahadevan R."/>
            <person name="Abou-Zaid M."/>
            <person name="de Vries R.P."/>
            <person name="Igarashi K."/>
            <person name="Yadav J.S."/>
            <person name="Grigoriev I.V."/>
            <person name="Master E.R."/>
        </authorList>
    </citation>
    <scope>NUCLEOTIDE SEQUENCE [LARGE SCALE GENOMIC DNA]</scope>
    <source>
        <strain evidence="3 4">HHB-10118-sp</strain>
    </source>
</reference>
<keyword evidence="4" id="KW-1185">Reference proteome</keyword>
<dbReference type="STRING" id="650164.K5XC16"/>
<feature type="transmembrane region" description="Helical" evidence="1">
    <location>
        <begin position="23"/>
        <end position="45"/>
    </location>
</feature>
<gene>
    <name evidence="3" type="ORF">PHACADRAFT_68826</name>
</gene>
<feature type="non-terminal residue" evidence="3">
    <location>
        <position position="1"/>
    </location>
</feature>
<evidence type="ECO:0000259" key="2">
    <source>
        <dbReference type="Pfam" id="PF20153"/>
    </source>
</evidence>
<dbReference type="AlphaFoldDB" id="K5XC16"/>
<feature type="non-terminal residue" evidence="3">
    <location>
        <position position="230"/>
    </location>
</feature>
<feature type="transmembrane region" description="Helical" evidence="1">
    <location>
        <begin position="188"/>
        <end position="208"/>
    </location>
</feature>
<evidence type="ECO:0000256" key="1">
    <source>
        <dbReference type="SAM" id="Phobius"/>
    </source>
</evidence>
<keyword evidence="1" id="KW-0812">Transmembrane</keyword>
<protein>
    <recommendedName>
        <fullName evidence="2">DUF6535 domain-containing protein</fullName>
    </recommendedName>
</protein>
<dbReference type="InParanoid" id="K5XC16"/>
<dbReference type="EMBL" id="JH930468">
    <property type="protein sequence ID" value="EKM60532.1"/>
    <property type="molecule type" value="Genomic_DNA"/>
</dbReference>
<evidence type="ECO:0000313" key="4">
    <source>
        <dbReference type="Proteomes" id="UP000008370"/>
    </source>
</evidence>
<dbReference type="GeneID" id="18920246"/>
<feature type="domain" description="DUF6535" evidence="2">
    <location>
        <begin position="1"/>
        <end position="176"/>
    </location>
</feature>
<feature type="transmembrane region" description="Helical" evidence="1">
    <location>
        <begin position="151"/>
        <end position="176"/>
    </location>
</feature>
<feature type="transmembrane region" description="Helical" evidence="1">
    <location>
        <begin position="98"/>
        <end position="117"/>
    </location>
</feature>
<keyword evidence="1" id="KW-1133">Transmembrane helix</keyword>
<dbReference type="Pfam" id="PF20153">
    <property type="entry name" value="DUF6535"/>
    <property type="match status" value="1"/>
</dbReference>
<keyword evidence="1" id="KW-0472">Membrane</keyword>
<dbReference type="OrthoDB" id="3185525at2759"/>
<accession>K5XC16</accession>
<dbReference type="KEGG" id="pco:PHACADRAFT_68826"/>
<dbReference type="InterPro" id="IPR045338">
    <property type="entry name" value="DUF6535"/>
</dbReference>
<proteinExistence type="predicted"/>
<evidence type="ECO:0000313" key="3">
    <source>
        <dbReference type="EMBL" id="EKM60532.1"/>
    </source>
</evidence>
<organism evidence="3 4">
    <name type="scientific">Phanerochaete carnosa (strain HHB-10118-sp)</name>
    <name type="common">White-rot fungus</name>
    <name type="synonym">Peniophora carnosa</name>
    <dbReference type="NCBI Taxonomy" id="650164"/>
    <lineage>
        <taxon>Eukaryota</taxon>
        <taxon>Fungi</taxon>
        <taxon>Dikarya</taxon>
        <taxon>Basidiomycota</taxon>
        <taxon>Agaricomycotina</taxon>
        <taxon>Agaricomycetes</taxon>
        <taxon>Polyporales</taxon>
        <taxon>Phanerochaetaceae</taxon>
        <taxon>Phanerochaete</taxon>
    </lineage>
</organism>
<sequence length="230" mass="26051">WQTMVKTVREVDMQKVADTKEDIDTLLVFSGLFSAVVTTFVVATYPSLQPDNSDEIVFLLRQSVAQNYTFNNGVLRPMVPFPPDPPFEAPVWALRVNGLWFASLIISLSTASFGMLVKQWLIEYLAMEWISPQEQLRARQYRHPGLEDWKVFEIAAVLPLLLHISLGLFFLGLCFYNSAENEIVGRSTFPLVAGWAFFALLTMVAPLVTPRCPYKVTLLKAALRVGRRHV</sequence>
<name>K5XC16_PHACS</name>